<dbReference type="Pfam" id="PF00291">
    <property type="entry name" value="PALP"/>
    <property type="match status" value="1"/>
</dbReference>
<dbReference type="FunFam" id="3.40.50.1100:FF:000004">
    <property type="entry name" value="Tryptophan synthase beta chain"/>
    <property type="match status" value="1"/>
</dbReference>
<comment type="similarity">
    <text evidence="3 11">Belongs to the TrpB family.</text>
</comment>
<dbReference type="EC" id="4.2.1.20" evidence="11"/>
<comment type="catalytic activity">
    <reaction evidence="10 11">
        <text>(1S,2R)-1-C-(indol-3-yl)glycerol 3-phosphate + L-serine = D-glyceraldehyde 3-phosphate + L-tryptophan + H2O</text>
        <dbReference type="Rhea" id="RHEA:10532"/>
        <dbReference type="ChEBI" id="CHEBI:15377"/>
        <dbReference type="ChEBI" id="CHEBI:33384"/>
        <dbReference type="ChEBI" id="CHEBI:57912"/>
        <dbReference type="ChEBI" id="CHEBI:58866"/>
        <dbReference type="ChEBI" id="CHEBI:59776"/>
        <dbReference type="EC" id="4.2.1.20"/>
    </reaction>
</comment>
<dbReference type="GO" id="GO:0005737">
    <property type="term" value="C:cytoplasm"/>
    <property type="evidence" value="ECO:0007669"/>
    <property type="project" value="TreeGrafter"/>
</dbReference>
<evidence type="ECO:0000256" key="1">
    <source>
        <dbReference type="ARBA" id="ARBA00001933"/>
    </source>
</evidence>
<evidence type="ECO:0000256" key="4">
    <source>
        <dbReference type="ARBA" id="ARBA00011270"/>
    </source>
</evidence>
<evidence type="ECO:0000256" key="2">
    <source>
        <dbReference type="ARBA" id="ARBA00004733"/>
    </source>
</evidence>
<dbReference type="RefSeq" id="WP_036756425.1">
    <property type="nucleotide sequence ID" value="NZ_CP035287.1"/>
</dbReference>
<dbReference type="InterPro" id="IPR001926">
    <property type="entry name" value="TrpB-like_PALP"/>
</dbReference>
<comment type="function">
    <text evidence="11">The beta subunit is responsible for the synthesis of L-tryptophan from indole and L-serine.</text>
</comment>
<dbReference type="InterPro" id="IPR036052">
    <property type="entry name" value="TrpB-like_PALP_sf"/>
</dbReference>
<keyword evidence="7 11" id="KW-0663">Pyridoxal phosphate</keyword>
<dbReference type="FunFam" id="3.40.50.1100:FF:000001">
    <property type="entry name" value="Tryptophan synthase beta chain"/>
    <property type="match status" value="1"/>
</dbReference>
<comment type="cofactor">
    <cofactor evidence="1 11">
        <name>pyridoxal 5'-phosphate</name>
        <dbReference type="ChEBI" id="CHEBI:597326"/>
    </cofactor>
</comment>
<dbReference type="NCBIfam" id="TIGR00263">
    <property type="entry name" value="trpB"/>
    <property type="match status" value="1"/>
</dbReference>
<reference evidence="13 14" key="1">
    <citation type="submission" date="2018-08" db="EMBL/GenBank/DDBJ databases">
        <title>Genomic Encyclopedia of Archaeal and Bacterial Type Strains, Phase II (KMG-II): from individual species to whole genera.</title>
        <authorList>
            <person name="Goeker M."/>
        </authorList>
    </citation>
    <scope>NUCLEOTIDE SEQUENCE [LARGE SCALE GENOMIC DNA]</scope>
    <source>
        <strain evidence="13 14">DSM 582</strain>
    </source>
</reference>
<dbReference type="Proteomes" id="UP000256794">
    <property type="component" value="Unassembled WGS sequence"/>
</dbReference>
<sequence>MAEDLINSFMTGPDEQGRFGIFGGRFVSETLMPLILDLQAEYDRAKDDPAFWAEMDDLWKHYVGRPSPLYFAPRLTEELGGAKIYLKREELNHTGSHKINNVLGQILLARRMGKTRIIAETGAGQHGVATATVCARFGLKCIVYMGAHDVERQAPNVFRMRLLGAEVVPVTSGRGTLKDAMNDALRDWVTNVRDTFYCIGTVAGPHPYPAMVRDFQCIIGRETRRQLAEQEGEGRLPDSVVAAIGGGSNAMGLFHPFLDDPSVRIIGVEAGGKGVDERMQHCASLTGGRPGVLHGNRTYLLQDDEGQILEGHSISAGLDYPGIGPEHAWLKEQGRAEYVSVTDDEALAAFQTLCRLEGIIPALEPSHALAHVIKIAPDLPRDHIMVVNLSGRGDKDIFTVAKHLGVDIRT</sequence>
<comment type="subunit">
    <text evidence="4 11">Tetramer of two alpha and two beta chains.</text>
</comment>
<evidence type="ECO:0000256" key="6">
    <source>
        <dbReference type="ARBA" id="ARBA00022822"/>
    </source>
</evidence>
<evidence type="ECO:0000313" key="13">
    <source>
        <dbReference type="EMBL" id="REG39035.1"/>
    </source>
</evidence>
<evidence type="ECO:0000256" key="7">
    <source>
        <dbReference type="ARBA" id="ARBA00022898"/>
    </source>
</evidence>
<evidence type="ECO:0000313" key="14">
    <source>
        <dbReference type="Proteomes" id="UP000256794"/>
    </source>
</evidence>
<keyword evidence="5 11" id="KW-0028">Amino-acid biosynthesis</keyword>
<evidence type="ECO:0000256" key="10">
    <source>
        <dbReference type="ARBA" id="ARBA00049047"/>
    </source>
</evidence>
<evidence type="ECO:0000256" key="9">
    <source>
        <dbReference type="ARBA" id="ARBA00023239"/>
    </source>
</evidence>
<evidence type="ECO:0000256" key="11">
    <source>
        <dbReference type="HAMAP-Rule" id="MF_00133"/>
    </source>
</evidence>
<evidence type="ECO:0000256" key="5">
    <source>
        <dbReference type="ARBA" id="ARBA00022605"/>
    </source>
</evidence>
<dbReference type="AlphaFoldDB" id="A0AAQ0HFD0"/>
<keyword evidence="8 11" id="KW-0057">Aromatic amino acid biosynthesis</keyword>
<dbReference type="PANTHER" id="PTHR48077">
    <property type="entry name" value="TRYPTOPHAN SYNTHASE-RELATED"/>
    <property type="match status" value="1"/>
</dbReference>
<name>A0AAQ0HFD0_PARVE</name>
<dbReference type="CDD" id="cd06446">
    <property type="entry name" value="Trp-synth_B"/>
    <property type="match status" value="1"/>
</dbReference>
<dbReference type="InterPro" id="IPR023026">
    <property type="entry name" value="Trp_synth_beta/beta-like"/>
</dbReference>
<comment type="caution">
    <text evidence="13">The sequence shown here is derived from an EMBL/GenBank/DDBJ whole genome shotgun (WGS) entry which is preliminary data.</text>
</comment>
<dbReference type="GO" id="GO:0004834">
    <property type="term" value="F:tryptophan synthase activity"/>
    <property type="evidence" value="ECO:0007669"/>
    <property type="project" value="UniProtKB-UniRule"/>
</dbReference>
<gene>
    <name evidence="11" type="primary">trpB</name>
    <name evidence="13" type="ORF">ATH84_102860</name>
</gene>
<evidence type="ECO:0000256" key="8">
    <source>
        <dbReference type="ARBA" id="ARBA00023141"/>
    </source>
</evidence>
<evidence type="ECO:0000256" key="3">
    <source>
        <dbReference type="ARBA" id="ARBA00009982"/>
    </source>
</evidence>
<dbReference type="SUPFAM" id="SSF53686">
    <property type="entry name" value="Tryptophan synthase beta subunit-like PLP-dependent enzymes"/>
    <property type="match status" value="1"/>
</dbReference>
<dbReference type="PANTHER" id="PTHR48077:SF3">
    <property type="entry name" value="TRYPTOPHAN SYNTHASE"/>
    <property type="match status" value="1"/>
</dbReference>
<organism evidence="13 14">
    <name type="scientific">Paracoccus versutus</name>
    <name type="common">Thiobacillus versutus</name>
    <dbReference type="NCBI Taxonomy" id="34007"/>
    <lineage>
        <taxon>Bacteria</taxon>
        <taxon>Pseudomonadati</taxon>
        <taxon>Pseudomonadota</taxon>
        <taxon>Alphaproteobacteria</taxon>
        <taxon>Rhodobacterales</taxon>
        <taxon>Paracoccaceae</taxon>
        <taxon>Paracoccus</taxon>
    </lineage>
</organism>
<dbReference type="PIRSF" id="PIRSF001413">
    <property type="entry name" value="Trp_syn_beta"/>
    <property type="match status" value="1"/>
</dbReference>
<feature type="domain" description="Tryptophan synthase beta chain-like PALP" evidence="12">
    <location>
        <begin position="64"/>
        <end position="391"/>
    </location>
</feature>
<comment type="pathway">
    <text evidence="2 11">Amino-acid biosynthesis; L-tryptophan biosynthesis; L-tryptophan from chorismate: step 5/5.</text>
</comment>
<accession>A0AAQ0HFD0</accession>
<dbReference type="InterPro" id="IPR006654">
    <property type="entry name" value="Trp_synth_beta"/>
</dbReference>
<dbReference type="EMBL" id="QUMX01000028">
    <property type="protein sequence ID" value="REG39035.1"/>
    <property type="molecule type" value="Genomic_DNA"/>
</dbReference>
<dbReference type="PROSITE" id="PS00168">
    <property type="entry name" value="TRP_SYNTHASE_BETA"/>
    <property type="match status" value="1"/>
</dbReference>
<dbReference type="HAMAP" id="MF_00133">
    <property type="entry name" value="Trp_synth_beta"/>
    <property type="match status" value="1"/>
</dbReference>
<evidence type="ECO:0000259" key="12">
    <source>
        <dbReference type="Pfam" id="PF00291"/>
    </source>
</evidence>
<proteinExistence type="inferred from homology"/>
<dbReference type="InterPro" id="IPR006653">
    <property type="entry name" value="Trp_synth_b_CS"/>
</dbReference>
<keyword evidence="14" id="KW-1185">Reference proteome</keyword>
<protein>
    <recommendedName>
        <fullName evidence="11">Tryptophan synthase beta chain</fullName>
        <ecNumber evidence="11">4.2.1.20</ecNumber>
    </recommendedName>
</protein>
<keyword evidence="9 11" id="KW-0456">Lyase</keyword>
<keyword evidence="6 11" id="KW-0822">Tryptophan biosynthesis</keyword>
<dbReference type="Gene3D" id="3.40.50.1100">
    <property type="match status" value="2"/>
</dbReference>
<feature type="modified residue" description="N6-(pyridoxal phosphate)lysine" evidence="11">
    <location>
        <position position="98"/>
    </location>
</feature>